<dbReference type="RefSeq" id="WP_175327422.1">
    <property type="nucleotide sequence ID" value="NZ_BMOI01000010.1"/>
</dbReference>
<proteinExistence type="predicted"/>
<gene>
    <name evidence="2" type="ORF">GCM10009769_24620</name>
</gene>
<reference evidence="2" key="1">
    <citation type="journal article" date="2014" name="Int. J. Syst. Evol. Microbiol.">
        <title>Complete genome sequence of Corynebacterium casei LMG S-19264T (=DSM 44701T), isolated from a smear-ripened cheese.</title>
        <authorList>
            <consortium name="US DOE Joint Genome Institute (JGI-PGF)"/>
            <person name="Walter F."/>
            <person name="Albersmeier A."/>
            <person name="Kalinowski J."/>
            <person name="Ruckert C."/>
        </authorList>
    </citation>
    <scope>NUCLEOTIDE SEQUENCE</scope>
    <source>
        <strain evidence="2">JCM 1480</strain>
    </source>
</reference>
<sequence>MTRDPNETEASYPLLFLSTSGHKPGALTGHGLFLYQSAVERGHAIKTVVGDRAYFPGAKPEDLQRPLAQAGVKVVMDYKNEEEELGQQAFYASADGRHNLVMVTGSWHLRFMPAALIDAEKTYLDYLKTITSKPEAERSKLRDEAHALLRQRRKERSRYRLIPRSGYDATGARQYSYPEFTDPKVYDAESDTWIDVVIPGKTVKVPGVLSDKNGVKNQNHLKYGQEYEYKSDVWRAWFGKRNNVENGNSCLKDADREALGVPMKRRMRGPWIVEMAGAMTAASANISRIIDWLKARLALRKPRKVTTRTPKTRITPPRSASRIRTRT</sequence>
<feature type="region of interest" description="Disordered" evidence="1">
    <location>
        <begin position="303"/>
        <end position="327"/>
    </location>
</feature>
<dbReference type="AlphaFoldDB" id="A0A8H9KYU8"/>
<dbReference type="Proteomes" id="UP000648535">
    <property type="component" value="Unassembled WGS sequence"/>
</dbReference>
<dbReference type="EMBL" id="BMOI01000010">
    <property type="protein sequence ID" value="GGL05526.1"/>
    <property type="molecule type" value="Genomic_DNA"/>
</dbReference>
<evidence type="ECO:0000256" key="1">
    <source>
        <dbReference type="SAM" id="MobiDB-lite"/>
    </source>
</evidence>
<organism evidence="2 3">
    <name type="scientific">Curtobacterium luteum</name>
    <dbReference type="NCBI Taxonomy" id="33881"/>
    <lineage>
        <taxon>Bacteria</taxon>
        <taxon>Bacillati</taxon>
        <taxon>Actinomycetota</taxon>
        <taxon>Actinomycetes</taxon>
        <taxon>Micrococcales</taxon>
        <taxon>Microbacteriaceae</taxon>
        <taxon>Curtobacterium</taxon>
    </lineage>
</organism>
<evidence type="ECO:0000313" key="2">
    <source>
        <dbReference type="EMBL" id="GGL05526.1"/>
    </source>
</evidence>
<reference evidence="2" key="2">
    <citation type="submission" date="2020-09" db="EMBL/GenBank/DDBJ databases">
        <authorList>
            <person name="Sun Q."/>
            <person name="Ohkuma M."/>
        </authorList>
    </citation>
    <scope>NUCLEOTIDE SEQUENCE</scope>
    <source>
        <strain evidence="2">JCM 1480</strain>
    </source>
</reference>
<accession>A0A8H9KYU8</accession>
<name>A0A8H9KYU8_9MICO</name>
<comment type="caution">
    <text evidence="2">The sequence shown here is derived from an EMBL/GenBank/DDBJ whole genome shotgun (WGS) entry which is preliminary data.</text>
</comment>
<protein>
    <submittedName>
        <fullName evidence="2">Uncharacterized protein</fullName>
    </submittedName>
</protein>
<evidence type="ECO:0000313" key="3">
    <source>
        <dbReference type="Proteomes" id="UP000648535"/>
    </source>
</evidence>
<feature type="compositionally biased region" description="Low complexity" evidence="1">
    <location>
        <begin position="307"/>
        <end position="318"/>
    </location>
</feature>